<dbReference type="PANTHER" id="PTHR23235">
    <property type="entry name" value="KRUEPPEL-LIKE TRANSCRIPTION FACTOR"/>
    <property type="match status" value="1"/>
</dbReference>
<dbReference type="SUPFAM" id="SSF57716">
    <property type="entry name" value="Glucocorticoid receptor-like (DNA-binding domain)"/>
    <property type="match status" value="1"/>
</dbReference>
<dbReference type="Pfam" id="PF00096">
    <property type="entry name" value="zf-C2H2"/>
    <property type="match status" value="7"/>
</dbReference>
<dbReference type="FunFam" id="3.30.160.60:FF:002343">
    <property type="entry name" value="Zinc finger protein 33A"/>
    <property type="match status" value="2"/>
</dbReference>
<keyword evidence="4 6" id="KW-0862">Zinc</keyword>
<dbReference type="PROSITE" id="PS00028">
    <property type="entry name" value="ZINC_FINGER_C2H2_1"/>
    <property type="match status" value="8"/>
</dbReference>
<proteinExistence type="predicted"/>
<feature type="domain" description="C2H2-type" evidence="7">
    <location>
        <begin position="268"/>
        <end position="295"/>
    </location>
</feature>
<feature type="domain" description="C2H2-type" evidence="7">
    <location>
        <begin position="324"/>
        <end position="351"/>
    </location>
</feature>
<dbReference type="AlphaFoldDB" id="A0A067QJV0"/>
<feature type="domain" description="C2H2-type" evidence="7">
    <location>
        <begin position="240"/>
        <end position="267"/>
    </location>
</feature>
<feature type="binding site" evidence="6">
    <location>
        <position position="59"/>
    </location>
    <ligand>
        <name>Zn(2+)</name>
        <dbReference type="ChEBI" id="CHEBI:29105"/>
    </ligand>
</feature>
<dbReference type="eggNOG" id="KOG1721">
    <property type="taxonomic scope" value="Eukaryota"/>
</dbReference>
<dbReference type="InParanoid" id="A0A067QJV0"/>
<sequence length="410" mass="46331">MFKATMTLDFNKICRLCLMQPSERLLPLFHQEDNLPGKVMTLIPVIKLCIDDGLPTQVCSQCVLQVNASFNFKIQCETADATLKQLVGCHQSQITVQEENMNDGSCLLTTVKEENIKPEITFEDDLLVVNHAALGLCDEFSGSDLLPDPLLTGINEVDTRRSTVHQRHDIKSMTRKKTKAKQNFVCDVCGKILKVRKHLLNHMLSHTGEKPFSCDVCLKAFALKECLKIHSRIHTGEKPYCCADCGVCFTQKSGLLTHKNTHTGHRPYSCIDCGLKFVRPSHLQAHMVRHTGEKAFSCSQCSREFGRRDSLKKHMRVHTGHKPYLCTICGKRFAQSQNLKVHIATHSENKPFICLECGKTFANNARLKDHLTVHSGKRPFSCQHCAKGFVRREHLKYHLNAVHGKERTSS</sequence>
<dbReference type="InterPro" id="IPR036236">
    <property type="entry name" value="Znf_C2H2_sf"/>
</dbReference>
<feature type="domain" description="C2H2-type" evidence="7">
    <location>
        <begin position="296"/>
        <end position="323"/>
    </location>
</feature>
<feature type="domain" description="C2H2-type" evidence="7">
    <location>
        <begin position="352"/>
        <end position="379"/>
    </location>
</feature>
<feature type="binding site" evidence="6">
    <location>
        <position position="62"/>
    </location>
    <ligand>
        <name>Zn(2+)</name>
        <dbReference type="ChEBI" id="CHEBI:29105"/>
    </ligand>
</feature>
<feature type="domain" description="C2H2-type" evidence="7">
    <location>
        <begin position="184"/>
        <end position="211"/>
    </location>
</feature>
<dbReference type="GO" id="GO:0008270">
    <property type="term" value="F:zinc ion binding"/>
    <property type="evidence" value="ECO:0007669"/>
    <property type="project" value="UniProtKB-UniRule"/>
</dbReference>
<evidence type="ECO:0000256" key="5">
    <source>
        <dbReference type="PROSITE-ProRule" id="PRU00042"/>
    </source>
</evidence>
<dbReference type="FunFam" id="3.30.160.60:FF:000100">
    <property type="entry name" value="Zinc finger 45-like"/>
    <property type="match status" value="1"/>
</dbReference>
<feature type="binding site" evidence="6">
    <location>
        <position position="17"/>
    </location>
    <ligand>
        <name>Zn(2+)</name>
        <dbReference type="ChEBI" id="CHEBI:29105"/>
    </ligand>
</feature>
<dbReference type="GO" id="GO:0000978">
    <property type="term" value="F:RNA polymerase II cis-regulatory region sequence-specific DNA binding"/>
    <property type="evidence" value="ECO:0007669"/>
    <property type="project" value="TreeGrafter"/>
</dbReference>
<feature type="domain" description="C2H2-type" evidence="7">
    <location>
        <begin position="212"/>
        <end position="239"/>
    </location>
</feature>
<dbReference type="SMART" id="SM00868">
    <property type="entry name" value="zf-AD"/>
    <property type="match status" value="1"/>
</dbReference>
<reference evidence="9 10" key="1">
    <citation type="journal article" date="2014" name="Nat. Commun.">
        <title>Molecular traces of alternative social organization in a termite genome.</title>
        <authorList>
            <person name="Terrapon N."/>
            <person name="Li C."/>
            <person name="Robertson H.M."/>
            <person name="Ji L."/>
            <person name="Meng X."/>
            <person name="Booth W."/>
            <person name="Chen Z."/>
            <person name="Childers C.P."/>
            <person name="Glastad K.M."/>
            <person name="Gokhale K."/>
            <person name="Gowin J."/>
            <person name="Gronenberg W."/>
            <person name="Hermansen R.A."/>
            <person name="Hu H."/>
            <person name="Hunt B.G."/>
            <person name="Huylmans A.K."/>
            <person name="Khalil S.M."/>
            <person name="Mitchell R.D."/>
            <person name="Munoz-Torres M.C."/>
            <person name="Mustard J.A."/>
            <person name="Pan H."/>
            <person name="Reese J.T."/>
            <person name="Scharf M.E."/>
            <person name="Sun F."/>
            <person name="Vogel H."/>
            <person name="Xiao J."/>
            <person name="Yang W."/>
            <person name="Yang Z."/>
            <person name="Yang Z."/>
            <person name="Zhou J."/>
            <person name="Zhu J."/>
            <person name="Brent C.S."/>
            <person name="Elsik C.G."/>
            <person name="Goodisman M.A."/>
            <person name="Liberles D.A."/>
            <person name="Roe R.M."/>
            <person name="Vargo E.L."/>
            <person name="Vilcinskas A."/>
            <person name="Wang J."/>
            <person name="Bornberg-Bauer E."/>
            <person name="Korb J."/>
            <person name="Zhang G."/>
            <person name="Liebig J."/>
        </authorList>
    </citation>
    <scope>NUCLEOTIDE SEQUENCE [LARGE SCALE GENOMIC DNA]</scope>
    <source>
        <tissue evidence="9">Whole organism</tissue>
    </source>
</reference>
<dbReference type="Gene3D" id="3.40.1800.20">
    <property type="match status" value="1"/>
</dbReference>
<dbReference type="PROSITE" id="PS51915">
    <property type="entry name" value="ZAD"/>
    <property type="match status" value="1"/>
</dbReference>
<dbReference type="InterPro" id="IPR013087">
    <property type="entry name" value="Znf_C2H2_type"/>
</dbReference>
<evidence type="ECO:0000259" key="7">
    <source>
        <dbReference type="PROSITE" id="PS50157"/>
    </source>
</evidence>
<dbReference type="OrthoDB" id="9411774at2759"/>
<dbReference type="InterPro" id="IPR012934">
    <property type="entry name" value="Znf_AD"/>
</dbReference>
<dbReference type="EMBL" id="KK853387">
    <property type="protein sequence ID" value="KDR07946.1"/>
    <property type="molecule type" value="Genomic_DNA"/>
</dbReference>
<feature type="domain" description="ZAD" evidence="8">
    <location>
        <begin position="12"/>
        <end position="86"/>
    </location>
</feature>
<dbReference type="Proteomes" id="UP000027135">
    <property type="component" value="Unassembled WGS sequence"/>
</dbReference>
<evidence type="ECO:0000256" key="1">
    <source>
        <dbReference type="ARBA" id="ARBA00022723"/>
    </source>
</evidence>
<dbReference type="FunFam" id="3.30.160.60:FF:000446">
    <property type="entry name" value="Zinc finger protein"/>
    <property type="match status" value="1"/>
</dbReference>
<keyword evidence="1 6" id="KW-0479">Metal-binding</keyword>
<dbReference type="GO" id="GO:0005634">
    <property type="term" value="C:nucleus"/>
    <property type="evidence" value="ECO:0007669"/>
    <property type="project" value="InterPro"/>
</dbReference>
<evidence type="ECO:0000256" key="6">
    <source>
        <dbReference type="PROSITE-ProRule" id="PRU01263"/>
    </source>
</evidence>
<name>A0A067QJV0_ZOONE</name>
<dbReference type="Gene3D" id="3.30.160.60">
    <property type="entry name" value="Classic Zinc Finger"/>
    <property type="match status" value="8"/>
</dbReference>
<dbReference type="FunFam" id="3.30.160.60:FF:000634">
    <property type="entry name" value="Zinc finger X-chromosomal protein"/>
    <property type="match status" value="1"/>
</dbReference>
<dbReference type="FunFam" id="3.30.160.60:FF:000557">
    <property type="entry name" value="zinc finger and SCAN domain-containing protein 29"/>
    <property type="match status" value="1"/>
</dbReference>
<gene>
    <name evidence="9" type="ORF">L798_01600</name>
</gene>
<dbReference type="OMA" id="SEYINCF"/>
<evidence type="ECO:0000256" key="4">
    <source>
        <dbReference type="ARBA" id="ARBA00022833"/>
    </source>
</evidence>
<evidence type="ECO:0000256" key="2">
    <source>
        <dbReference type="ARBA" id="ARBA00022737"/>
    </source>
</evidence>
<organism evidence="9 10">
    <name type="scientific">Zootermopsis nevadensis</name>
    <name type="common">Dampwood termite</name>
    <dbReference type="NCBI Taxonomy" id="136037"/>
    <lineage>
        <taxon>Eukaryota</taxon>
        <taxon>Metazoa</taxon>
        <taxon>Ecdysozoa</taxon>
        <taxon>Arthropoda</taxon>
        <taxon>Hexapoda</taxon>
        <taxon>Insecta</taxon>
        <taxon>Pterygota</taxon>
        <taxon>Neoptera</taxon>
        <taxon>Polyneoptera</taxon>
        <taxon>Dictyoptera</taxon>
        <taxon>Blattodea</taxon>
        <taxon>Blattoidea</taxon>
        <taxon>Termitoidae</taxon>
        <taxon>Termopsidae</taxon>
        <taxon>Zootermopsis</taxon>
    </lineage>
</organism>
<dbReference type="Pfam" id="PF07776">
    <property type="entry name" value="zf-AD"/>
    <property type="match status" value="1"/>
</dbReference>
<dbReference type="FunCoup" id="A0A067QJV0">
    <property type="interactions" value="166"/>
</dbReference>
<feature type="binding site" evidence="6">
    <location>
        <position position="14"/>
    </location>
    <ligand>
        <name>Zn(2+)</name>
        <dbReference type="ChEBI" id="CHEBI:29105"/>
    </ligand>
</feature>
<evidence type="ECO:0000256" key="3">
    <source>
        <dbReference type="ARBA" id="ARBA00022771"/>
    </source>
</evidence>
<dbReference type="SMART" id="SM00355">
    <property type="entry name" value="ZnF_C2H2"/>
    <property type="match status" value="8"/>
</dbReference>
<protein>
    <submittedName>
        <fullName evidence="9">Uncharacterized protein</fullName>
    </submittedName>
</protein>
<evidence type="ECO:0000313" key="10">
    <source>
        <dbReference type="Proteomes" id="UP000027135"/>
    </source>
</evidence>
<keyword evidence="2" id="KW-0677">Repeat</keyword>
<accession>A0A067QJV0</accession>
<dbReference type="SUPFAM" id="SSF57667">
    <property type="entry name" value="beta-beta-alpha zinc fingers"/>
    <property type="match status" value="4"/>
</dbReference>
<dbReference type="FunFam" id="3.30.160.60:FF:000912">
    <property type="entry name" value="Zinc finger protein 660"/>
    <property type="match status" value="1"/>
</dbReference>
<evidence type="ECO:0000259" key="8">
    <source>
        <dbReference type="PROSITE" id="PS51915"/>
    </source>
</evidence>
<keyword evidence="10" id="KW-1185">Reference proteome</keyword>
<feature type="domain" description="C2H2-type" evidence="7">
    <location>
        <begin position="380"/>
        <end position="408"/>
    </location>
</feature>
<evidence type="ECO:0000313" key="9">
    <source>
        <dbReference type="EMBL" id="KDR07946.1"/>
    </source>
</evidence>
<keyword evidence="3 5" id="KW-0863">Zinc-finger</keyword>
<dbReference type="GO" id="GO:0000981">
    <property type="term" value="F:DNA-binding transcription factor activity, RNA polymerase II-specific"/>
    <property type="evidence" value="ECO:0007669"/>
    <property type="project" value="TreeGrafter"/>
</dbReference>
<dbReference type="PROSITE" id="PS50157">
    <property type="entry name" value="ZINC_FINGER_C2H2_2"/>
    <property type="match status" value="8"/>
</dbReference>